<keyword evidence="2" id="KW-1185">Reference proteome</keyword>
<dbReference type="AlphaFoldDB" id="A0A4V1IXJ6"/>
<evidence type="ECO:0000313" key="2">
    <source>
        <dbReference type="Proteomes" id="UP000267251"/>
    </source>
</evidence>
<reference evidence="2" key="1">
    <citation type="journal article" date="2018" name="Nat. Microbiol.">
        <title>Leveraging single-cell genomics to expand the fungal tree of life.</title>
        <authorList>
            <person name="Ahrendt S.R."/>
            <person name="Quandt C.A."/>
            <person name="Ciobanu D."/>
            <person name="Clum A."/>
            <person name="Salamov A."/>
            <person name="Andreopoulos B."/>
            <person name="Cheng J.F."/>
            <person name="Woyke T."/>
            <person name="Pelin A."/>
            <person name="Henrissat B."/>
            <person name="Reynolds N.K."/>
            <person name="Benny G.L."/>
            <person name="Smith M.E."/>
            <person name="James T.Y."/>
            <person name="Grigoriev I.V."/>
        </authorList>
    </citation>
    <scope>NUCLEOTIDE SEQUENCE [LARGE SCALE GENOMIC DNA]</scope>
</reference>
<name>A0A4V1IXJ6_9FUNG</name>
<dbReference type="EMBL" id="KZ989038">
    <property type="protein sequence ID" value="RKP11289.1"/>
    <property type="molecule type" value="Genomic_DNA"/>
</dbReference>
<dbReference type="Proteomes" id="UP000267251">
    <property type="component" value="Unassembled WGS sequence"/>
</dbReference>
<organism evidence="1 2">
    <name type="scientific">Piptocephalis cylindrospora</name>
    <dbReference type="NCBI Taxonomy" id="1907219"/>
    <lineage>
        <taxon>Eukaryota</taxon>
        <taxon>Fungi</taxon>
        <taxon>Fungi incertae sedis</taxon>
        <taxon>Zoopagomycota</taxon>
        <taxon>Zoopagomycotina</taxon>
        <taxon>Zoopagomycetes</taxon>
        <taxon>Zoopagales</taxon>
        <taxon>Piptocephalidaceae</taxon>
        <taxon>Piptocephalis</taxon>
    </lineage>
</organism>
<gene>
    <name evidence="1" type="ORF">BJ684DRAFT_22158</name>
</gene>
<sequence>MTTSPLLTHSSFRHVFIALSILFALILSSHRVLSAPEAPMRESLVQLELPDELPALPKENVFKEALASSKKPKVRPDEDLSPHIELVRDGGADHILGPVGGLGHSTKPSKSRILKDAAKIKAQYRREGKKGLEPRLDLGELDRKHWWQLWRKACHNWNIQSMALWIVFIRPKGYRRNTKILYPWL</sequence>
<accession>A0A4V1IXJ6</accession>
<protein>
    <submittedName>
        <fullName evidence="1">Uncharacterized protein</fullName>
    </submittedName>
</protein>
<proteinExistence type="predicted"/>
<evidence type="ECO:0000313" key="1">
    <source>
        <dbReference type="EMBL" id="RKP11289.1"/>
    </source>
</evidence>